<sequence>ALLLEGAAEAQAEVTARKRPKIHLRAGALY</sequence>
<accession>X0TP47</accession>
<organism evidence="1">
    <name type="scientific">marine sediment metagenome</name>
    <dbReference type="NCBI Taxonomy" id="412755"/>
    <lineage>
        <taxon>unclassified sequences</taxon>
        <taxon>metagenomes</taxon>
        <taxon>ecological metagenomes</taxon>
    </lineage>
</organism>
<gene>
    <name evidence="1" type="ORF">S01H1_20805</name>
</gene>
<name>X0TP47_9ZZZZ</name>
<dbReference type="EMBL" id="BARS01011438">
    <property type="protein sequence ID" value="GAF89927.1"/>
    <property type="molecule type" value="Genomic_DNA"/>
</dbReference>
<evidence type="ECO:0000313" key="1">
    <source>
        <dbReference type="EMBL" id="GAF89927.1"/>
    </source>
</evidence>
<protein>
    <submittedName>
        <fullName evidence="1">Uncharacterized protein</fullName>
    </submittedName>
</protein>
<dbReference type="AlphaFoldDB" id="X0TP47"/>
<reference evidence="1" key="1">
    <citation type="journal article" date="2014" name="Front. Microbiol.">
        <title>High frequency of phylogenetically diverse reductive dehalogenase-homologous genes in deep subseafloor sedimentary metagenomes.</title>
        <authorList>
            <person name="Kawai M."/>
            <person name="Futagami T."/>
            <person name="Toyoda A."/>
            <person name="Takaki Y."/>
            <person name="Nishi S."/>
            <person name="Hori S."/>
            <person name="Arai W."/>
            <person name="Tsubouchi T."/>
            <person name="Morono Y."/>
            <person name="Uchiyama I."/>
            <person name="Ito T."/>
            <person name="Fujiyama A."/>
            <person name="Inagaki F."/>
            <person name="Takami H."/>
        </authorList>
    </citation>
    <scope>NUCLEOTIDE SEQUENCE</scope>
    <source>
        <strain evidence="1">Expedition CK06-06</strain>
    </source>
</reference>
<proteinExistence type="predicted"/>
<comment type="caution">
    <text evidence="1">The sequence shown here is derived from an EMBL/GenBank/DDBJ whole genome shotgun (WGS) entry which is preliminary data.</text>
</comment>
<feature type="non-terminal residue" evidence="1">
    <location>
        <position position="1"/>
    </location>
</feature>